<dbReference type="EMBL" id="PQXF01000120">
    <property type="protein sequence ID" value="PXF56165.1"/>
    <property type="molecule type" value="Genomic_DNA"/>
</dbReference>
<evidence type="ECO:0000313" key="1">
    <source>
        <dbReference type="EMBL" id="PXF56165.1"/>
    </source>
</evidence>
<evidence type="ECO:0000313" key="2">
    <source>
        <dbReference type="Proteomes" id="UP000248329"/>
    </source>
</evidence>
<proteinExistence type="predicted"/>
<accession>A0AC61KXY3</accession>
<protein>
    <submittedName>
        <fullName evidence="1">Uncharacterized protein</fullName>
    </submittedName>
</protein>
<comment type="caution">
    <text evidence="1">The sequence shown here is derived from an EMBL/GenBank/DDBJ whole genome shotgun (WGS) entry which is preliminary data.</text>
</comment>
<organism evidence="1 2">
    <name type="scientific">Candidatus Methanogaster sp</name>
    <dbReference type="NCBI Taxonomy" id="3386292"/>
    <lineage>
        <taxon>Archaea</taxon>
        <taxon>Methanobacteriati</taxon>
        <taxon>Methanobacteriota</taxon>
        <taxon>Stenosarchaea group</taxon>
        <taxon>Methanomicrobia</taxon>
        <taxon>Methanosarcinales</taxon>
        <taxon>ANME-2 cluster</taxon>
        <taxon>Candidatus Methanogasteraceae</taxon>
        <taxon>Candidatus Methanogaster</taxon>
    </lineage>
</organism>
<reference evidence="1" key="1">
    <citation type="submission" date="2018-01" db="EMBL/GenBank/DDBJ databases">
        <authorList>
            <person name="Krukenberg V."/>
        </authorList>
    </citation>
    <scope>NUCLEOTIDE SEQUENCE</scope>
    <source>
        <strain evidence="1">E20ANME2</strain>
    </source>
</reference>
<dbReference type="Proteomes" id="UP000248329">
    <property type="component" value="Unassembled WGS sequence"/>
</dbReference>
<name>A0AC61KXY3_9EURY</name>
<sequence length="29" mass="2875">MPPGTVTALGIGPGRSDKPDAVAGELRLV</sequence>
<gene>
    <name evidence="1" type="ORF">C4B59_17310</name>
</gene>